<feature type="transmembrane region" description="Helical" evidence="6">
    <location>
        <begin position="92"/>
        <end position="113"/>
    </location>
</feature>
<keyword evidence="5 6" id="KW-0472">Membrane</keyword>
<comment type="caution">
    <text evidence="8">The sequence shown here is derived from an EMBL/GenBank/DDBJ whole genome shotgun (WGS) entry which is preliminary data.</text>
</comment>
<keyword evidence="3 6" id="KW-0812">Transmembrane</keyword>
<evidence type="ECO:0000256" key="1">
    <source>
        <dbReference type="ARBA" id="ARBA00004651"/>
    </source>
</evidence>
<reference evidence="8" key="1">
    <citation type="submission" date="2013-08" db="EMBL/GenBank/DDBJ databases">
        <authorList>
            <person name="Mendez C."/>
            <person name="Richter M."/>
            <person name="Ferrer M."/>
            <person name="Sanchez J."/>
        </authorList>
    </citation>
    <scope>NUCLEOTIDE SEQUENCE</scope>
</reference>
<keyword evidence="2" id="KW-1003">Cell membrane</keyword>
<feature type="domain" description="DUF202" evidence="7">
    <location>
        <begin position="7"/>
        <end position="76"/>
    </location>
</feature>
<dbReference type="EMBL" id="AUZY01008047">
    <property type="protein sequence ID" value="EQD47560.1"/>
    <property type="molecule type" value="Genomic_DNA"/>
</dbReference>
<gene>
    <name evidence="8" type="ORF">B1B_12291</name>
</gene>
<dbReference type="PANTHER" id="PTHR34187">
    <property type="entry name" value="FGR18P"/>
    <property type="match status" value="1"/>
</dbReference>
<keyword evidence="4 6" id="KW-1133">Transmembrane helix</keyword>
<organism evidence="8">
    <name type="scientific">mine drainage metagenome</name>
    <dbReference type="NCBI Taxonomy" id="410659"/>
    <lineage>
        <taxon>unclassified sequences</taxon>
        <taxon>metagenomes</taxon>
        <taxon>ecological metagenomes</taxon>
    </lineage>
</organism>
<dbReference type="InterPro" id="IPR003807">
    <property type="entry name" value="DUF202"/>
</dbReference>
<reference evidence="8" key="2">
    <citation type="journal article" date="2014" name="ISME J.">
        <title>Microbial stratification in low pH oxic and suboxic macroscopic growths along an acid mine drainage.</title>
        <authorList>
            <person name="Mendez-Garcia C."/>
            <person name="Mesa V."/>
            <person name="Sprenger R.R."/>
            <person name="Richter M."/>
            <person name="Diez M.S."/>
            <person name="Solano J."/>
            <person name="Bargiela R."/>
            <person name="Golyshina O.V."/>
            <person name="Manteca A."/>
            <person name="Ramos J.L."/>
            <person name="Gallego J.R."/>
            <person name="Llorente I."/>
            <person name="Martins Dos Santos V.A."/>
            <person name="Jensen O.N."/>
            <person name="Pelaez A.I."/>
            <person name="Sanchez J."/>
            <person name="Ferrer M."/>
        </authorList>
    </citation>
    <scope>NUCLEOTIDE SEQUENCE</scope>
</reference>
<evidence type="ECO:0000256" key="4">
    <source>
        <dbReference type="ARBA" id="ARBA00022989"/>
    </source>
</evidence>
<dbReference type="GO" id="GO:0005886">
    <property type="term" value="C:plasma membrane"/>
    <property type="evidence" value="ECO:0007669"/>
    <property type="project" value="UniProtKB-SubCell"/>
</dbReference>
<dbReference type="AlphaFoldDB" id="T1AZM9"/>
<proteinExistence type="predicted"/>
<dbReference type="PANTHER" id="PTHR34187:SF2">
    <property type="entry name" value="DUF202 DOMAIN-CONTAINING PROTEIN"/>
    <property type="match status" value="1"/>
</dbReference>
<name>T1AZM9_9ZZZZ</name>
<evidence type="ECO:0000256" key="2">
    <source>
        <dbReference type="ARBA" id="ARBA00022475"/>
    </source>
</evidence>
<evidence type="ECO:0000256" key="6">
    <source>
        <dbReference type="SAM" id="Phobius"/>
    </source>
</evidence>
<dbReference type="Pfam" id="PF02656">
    <property type="entry name" value="DUF202"/>
    <property type="match status" value="1"/>
</dbReference>
<feature type="transmembrane region" description="Helical" evidence="6">
    <location>
        <begin position="15"/>
        <end position="39"/>
    </location>
</feature>
<sequence length="115" mass="12230">MPGAPTDHLANERTFLAWVRTGITIIALGFVVARFNLLIRELGGNGASSPYANAFGIALVLLGAVLVVLAQLRQQSVRAALESGRFVDSDRLLWIVTVAMVIVGVALSIYLLATP</sequence>
<evidence type="ECO:0000256" key="5">
    <source>
        <dbReference type="ARBA" id="ARBA00023136"/>
    </source>
</evidence>
<comment type="subcellular location">
    <subcellularLocation>
        <location evidence="1">Cell membrane</location>
        <topology evidence="1">Multi-pass membrane protein</topology>
    </subcellularLocation>
</comment>
<evidence type="ECO:0000313" key="8">
    <source>
        <dbReference type="EMBL" id="EQD47560.1"/>
    </source>
</evidence>
<evidence type="ECO:0000256" key="3">
    <source>
        <dbReference type="ARBA" id="ARBA00022692"/>
    </source>
</evidence>
<feature type="transmembrane region" description="Helical" evidence="6">
    <location>
        <begin position="51"/>
        <end position="72"/>
    </location>
</feature>
<dbReference type="InterPro" id="IPR052053">
    <property type="entry name" value="IM_YidH-like"/>
</dbReference>
<evidence type="ECO:0000259" key="7">
    <source>
        <dbReference type="Pfam" id="PF02656"/>
    </source>
</evidence>
<protein>
    <submittedName>
        <fullName evidence="8">Membrane protein containing DUF202</fullName>
    </submittedName>
</protein>
<accession>T1AZM9</accession>